<dbReference type="AlphaFoldDB" id="K6YVD7"/>
<dbReference type="Proteomes" id="UP000006251">
    <property type="component" value="Unassembled WGS sequence"/>
</dbReference>
<keyword evidence="2" id="KW-1185">Reference proteome</keyword>
<dbReference type="RefSeq" id="WP_006009748.1">
    <property type="nucleotide sequence ID" value="NZ_BAEQ01000017.1"/>
</dbReference>
<protein>
    <submittedName>
        <fullName evidence="1">Uncharacterized protein</fullName>
    </submittedName>
</protein>
<evidence type="ECO:0000313" key="1">
    <source>
        <dbReference type="EMBL" id="GAC27941.1"/>
    </source>
</evidence>
<dbReference type="STRING" id="1121922.GCA_000428905_00088"/>
<dbReference type="EMBL" id="BAEQ01000017">
    <property type="protein sequence ID" value="GAC27941.1"/>
    <property type="molecule type" value="Genomic_DNA"/>
</dbReference>
<accession>K6YVD7</accession>
<name>K6YVD7_9ALTE</name>
<comment type="caution">
    <text evidence="1">The sequence shown here is derived from an EMBL/GenBank/DDBJ whole genome shotgun (WGS) entry which is preliminary data.</text>
</comment>
<sequence length="71" mass="7955">MKNKLDKTIPLTQVQQLAVFGGTPLNIAPDYVSQPLSQHRMNFTGEHGFTTIIDGRVPMPFVWNEKISKGD</sequence>
<organism evidence="1 2">
    <name type="scientific">Brumicola pallidula DSM 14239 = ACAM 615</name>
    <dbReference type="NCBI Taxonomy" id="1121922"/>
    <lineage>
        <taxon>Bacteria</taxon>
        <taxon>Pseudomonadati</taxon>
        <taxon>Pseudomonadota</taxon>
        <taxon>Gammaproteobacteria</taxon>
        <taxon>Alteromonadales</taxon>
        <taxon>Alteromonadaceae</taxon>
        <taxon>Brumicola</taxon>
    </lineage>
</organism>
<reference evidence="2" key="1">
    <citation type="journal article" date="2014" name="Environ. Microbiol.">
        <title>Comparative genomics of the marine bacterial genus Glaciecola reveals the high degree of genomic diversity and genomic characteristic for cold adaptation.</title>
        <authorList>
            <person name="Qin Q.L."/>
            <person name="Xie B.B."/>
            <person name="Yu Y."/>
            <person name="Shu Y.L."/>
            <person name="Rong J.C."/>
            <person name="Zhang Y.J."/>
            <person name="Zhao D.L."/>
            <person name="Chen X.L."/>
            <person name="Zhang X.Y."/>
            <person name="Chen B."/>
            <person name="Zhou B.C."/>
            <person name="Zhang Y.Z."/>
        </authorList>
    </citation>
    <scope>NUCLEOTIDE SEQUENCE [LARGE SCALE GENOMIC DNA]</scope>
    <source>
        <strain evidence="2">ACAM 615</strain>
    </source>
</reference>
<evidence type="ECO:0000313" key="2">
    <source>
        <dbReference type="Proteomes" id="UP000006251"/>
    </source>
</evidence>
<proteinExistence type="predicted"/>
<gene>
    <name evidence="1" type="ORF">GPAL_1062</name>
</gene>
<dbReference type="OrthoDB" id="9921981at2"/>